<reference evidence="4 5" key="1">
    <citation type="submission" date="2023-04" db="EMBL/GenBank/DDBJ databases">
        <title>Forest soil microbial communities from Buena Vista Peninsula, Colon Province, Panama.</title>
        <authorList>
            <person name="Bouskill N."/>
        </authorList>
    </citation>
    <scope>NUCLEOTIDE SEQUENCE [LARGE SCALE GENOMIC DNA]</scope>
    <source>
        <strain evidence="4 5">CFH S0262</strain>
    </source>
</reference>
<sequence length="163" mass="18331">MHARSSLSEVQRAAAVALFEAGLGDCAVASELGVGRSAVRRLYDRWRVRGRGALVTTPSGRRSFSFEFKLEVVRRYLDGETKVDLARELGLSSPKLIETWARKYRNEGEDGLRPKRIGRPPKPADAGPDEVSELEQLRRENELLRAKNAYLGKVLALRAQERR</sequence>
<dbReference type="Pfam" id="PF13384">
    <property type="entry name" value="HTH_23"/>
    <property type="match status" value="1"/>
</dbReference>
<dbReference type="Gene3D" id="1.10.10.10">
    <property type="entry name" value="Winged helix-like DNA-binding domain superfamily/Winged helix DNA-binding domain"/>
    <property type="match status" value="1"/>
</dbReference>
<feature type="domain" description="Insertion element IS150 protein InsJ-like helix-turn-helix" evidence="3">
    <location>
        <begin position="68"/>
        <end position="120"/>
    </location>
</feature>
<proteinExistence type="inferred from homology"/>
<dbReference type="InterPro" id="IPR036388">
    <property type="entry name" value="WH-like_DNA-bd_sf"/>
</dbReference>
<comment type="caution">
    <text evidence="4">The sequence shown here is derived from an EMBL/GenBank/DDBJ whole genome shotgun (WGS) entry which is preliminary data.</text>
</comment>
<dbReference type="EMBL" id="JARXVC010000025">
    <property type="protein sequence ID" value="MDH6284652.1"/>
    <property type="molecule type" value="Genomic_DNA"/>
</dbReference>
<evidence type="ECO:0000313" key="5">
    <source>
        <dbReference type="Proteomes" id="UP001160334"/>
    </source>
</evidence>
<dbReference type="InterPro" id="IPR055247">
    <property type="entry name" value="InsJ-like_HTH"/>
</dbReference>
<evidence type="ECO:0000259" key="3">
    <source>
        <dbReference type="Pfam" id="PF13518"/>
    </source>
</evidence>
<dbReference type="Proteomes" id="UP001160334">
    <property type="component" value="Unassembled WGS sequence"/>
</dbReference>
<dbReference type="SUPFAM" id="SSF46689">
    <property type="entry name" value="Homeodomain-like"/>
    <property type="match status" value="2"/>
</dbReference>
<organism evidence="4 5">
    <name type="scientific">Prescottella agglutinans</name>
    <dbReference type="NCBI Taxonomy" id="1644129"/>
    <lineage>
        <taxon>Bacteria</taxon>
        <taxon>Bacillati</taxon>
        <taxon>Actinomycetota</taxon>
        <taxon>Actinomycetes</taxon>
        <taxon>Mycobacteriales</taxon>
        <taxon>Nocardiaceae</taxon>
        <taxon>Prescottella</taxon>
    </lineage>
</organism>
<dbReference type="InterPro" id="IPR052057">
    <property type="entry name" value="IS150/IS1296_orfA-like"/>
</dbReference>
<dbReference type="Pfam" id="PF13518">
    <property type="entry name" value="HTH_28"/>
    <property type="match status" value="1"/>
</dbReference>
<evidence type="ECO:0000313" key="4">
    <source>
        <dbReference type="EMBL" id="MDH6284652.1"/>
    </source>
</evidence>
<feature type="region of interest" description="Disordered" evidence="2">
    <location>
        <begin position="109"/>
        <end position="133"/>
    </location>
</feature>
<dbReference type="InterPro" id="IPR009057">
    <property type="entry name" value="Homeodomain-like_sf"/>
</dbReference>
<evidence type="ECO:0000256" key="2">
    <source>
        <dbReference type="SAM" id="MobiDB-lite"/>
    </source>
</evidence>
<comment type="similarity">
    <text evidence="1">Belongs to the IS150/IS1296 orfA family.</text>
</comment>
<protein>
    <submittedName>
        <fullName evidence="4">Transposase</fullName>
    </submittedName>
</protein>
<keyword evidence="5" id="KW-1185">Reference proteome</keyword>
<dbReference type="PANTHER" id="PTHR33795:SF1">
    <property type="entry name" value="INSERTION ELEMENT IS150 PROTEIN INSJ"/>
    <property type="match status" value="1"/>
</dbReference>
<dbReference type="PANTHER" id="PTHR33795">
    <property type="entry name" value="INSERTION ELEMENT IS150 PROTEIN INSJ"/>
    <property type="match status" value="1"/>
</dbReference>
<gene>
    <name evidence="4" type="ORF">M2280_005913</name>
</gene>
<evidence type="ECO:0000256" key="1">
    <source>
        <dbReference type="ARBA" id="ARBA00038232"/>
    </source>
</evidence>
<accession>A0ABT6MK12</accession>
<name>A0ABT6MK12_9NOCA</name>